<organism evidence="8 9">
    <name type="scientific">Mugilogobius chulae</name>
    <name type="common">yellowstripe goby</name>
    <dbReference type="NCBI Taxonomy" id="88201"/>
    <lineage>
        <taxon>Eukaryota</taxon>
        <taxon>Metazoa</taxon>
        <taxon>Chordata</taxon>
        <taxon>Craniata</taxon>
        <taxon>Vertebrata</taxon>
        <taxon>Euteleostomi</taxon>
        <taxon>Actinopterygii</taxon>
        <taxon>Neopterygii</taxon>
        <taxon>Teleostei</taxon>
        <taxon>Neoteleostei</taxon>
        <taxon>Acanthomorphata</taxon>
        <taxon>Gobiaria</taxon>
        <taxon>Gobiiformes</taxon>
        <taxon>Gobioidei</taxon>
        <taxon>Gobiidae</taxon>
        <taxon>Gobionellinae</taxon>
        <taxon>Mugilogobius</taxon>
    </lineage>
</organism>
<evidence type="ECO:0000256" key="1">
    <source>
        <dbReference type="ARBA" id="ARBA00004123"/>
    </source>
</evidence>
<dbReference type="AlphaFoldDB" id="A0AAW0MRV1"/>
<evidence type="ECO:0000256" key="2">
    <source>
        <dbReference type="ARBA" id="ARBA00023015"/>
    </source>
</evidence>
<proteinExistence type="predicted"/>
<feature type="region of interest" description="Disordered" evidence="6">
    <location>
        <begin position="213"/>
        <end position="232"/>
    </location>
</feature>
<dbReference type="InterPro" id="IPR039091">
    <property type="entry name" value="AHR/AHRR"/>
</dbReference>
<dbReference type="GO" id="GO:0006805">
    <property type="term" value="P:xenobiotic metabolic process"/>
    <property type="evidence" value="ECO:0007669"/>
    <property type="project" value="InterPro"/>
</dbReference>
<reference evidence="9" key="1">
    <citation type="submission" date="2024-04" db="EMBL/GenBank/DDBJ databases">
        <title>Salinicola lusitanus LLJ914,a marine bacterium isolated from the Okinawa Trough.</title>
        <authorList>
            <person name="Li J."/>
        </authorList>
    </citation>
    <scope>NUCLEOTIDE SEQUENCE [LARGE SCALE GENOMIC DNA]</scope>
</reference>
<feature type="compositionally biased region" description="Polar residues" evidence="6">
    <location>
        <begin position="217"/>
        <end position="226"/>
    </location>
</feature>
<keyword evidence="3" id="KW-0238">DNA-binding</keyword>
<protein>
    <recommendedName>
        <fullName evidence="7">BHLH domain-containing protein</fullName>
    </recommendedName>
</protein>
<keyword evidence="4" id="KW-0804">Transcription</keyword>
<evidence type="ECO:0000256" key="5">
    <source>
        <dbReference type="ARBA" id="ARBA00023242"/>
    </source>
</evidence>
<dbReference type="PANTHER" id="PTHR10649">
    <property type="entry name" value="ARYL HYDROCARBON RECEPTOR"/>
    <property type="match status" value="1"/>
</dbReference>
<name>A0AAW0MRV1_9GOBI</name>
<gene>
    <name evidence="8" type="ORF">WMY93_029655</name>
</gene>
<evidence type="ECO:0000256" key="3">
    <source>
        <dbReference type="ARBA" id="ARBA00023125"/>
    </source>
</evidence>
<dbReference type="GO" id="GO:0004879">
    <property type="term" value="F:nuclear receptor activity"/>
    <property type="evidence" value="ECO:0007669"/>
    <property type="project" value="TreeGrafter"/>
</dbReference>
<evidence type="ECO:0000259" key="7">
    <source>
        <dbReference type="PROSITE" id="PS50888"/>
    </source>
</evidence>
<dbReference type="InterPro" id="IPR011598">
    <property type="entry name" value="bHLH_dom"/>
</dbReference>
<evidence type="ECO:0000313" key="9">
    <source>
        <dbReference type="Proteomes" id="UP001460270"/>
    </source>
</evidence>
<dbReference type="GO" id="GO:0046983">
    <property type="term" value="F:protein dimerization activity"/>
    <property type="evidence" value="ECO:0007669"/>
    <property type="project" value="InterPro"/>
</dbReference>
<dbReference type="Pfam" id="PF00010">
    <property type="entry name" value="HLH"/>
    <property type="match status" value="1"/>
</dbReference>
<dbReference type="SUPFAM" id="SSF47459">
    <property type="entry name" value="HLH, helix-loop-helix DNA-binding domain"/>
    <property type="match status" value="1"/>
</dbReference>
<evidence type="ECO:0000256" key="4">
    <source>
        <dbReference type="ARBA" id="ARBA00023163"/>
    </source>
</evidence>
<dbReference type="EMBL" id="JBBPFD010000022">
    <property type="protein sequence ID" value="KAK7881246.1"/>
    <property type="molecule type" value="Genomic_DNA"/>
</dbReference>
<dbReference type="SMART" id="SM00353">
    <property type="entry name" value="HLH"/>
    <property type="match status" value="1"/>
</dbReference>
<dbReference type="GO" id="GO:0034751">
    <property type="term" value="C:aryl hydrocarbon receptor complex"/>
    <property type="evidence" value="ECO:0007669"/>
    <property type="project" value="TreeGrafter"/>
</dbReference>
<dbReference type="FunFam" id="4.10.280.10:FF:000041">
    <property type="entry name" value="aryl hydrocarbon receptor repressor"/>
    <property type="match status" value="1"/>
</dbReference>
<evidence type="ECO:0000256" key="6">
    <source>
        <dbReference type="SAM" id="MobiDB-lite"/>
    </source>
</evidence>
<feature type="domain" description="BHLH" evidence="7">
    <location>
        <begin position="220"/>
        <end position="273"/>
    </location>
</feature>
<keyword evidence="2" id="KW-0805">Transcription regulation</keyword>
<accession>A0AAW0MRV1</accession>
<dbReference type="Gene3D" id="4.10.280.10">
    <property type="entry name" value="Helix-loop-helix DNA-binding domain"/>
    <property type="match status" value="1"/>
</dbReference>
<sequence>MIPPSGGVCADCAPLRAARVGLGWRCVQGVASSFCIPTRLKLKIPTRAPAANASPTRARARSGVCAAAGHALFARQSCVRRARHVIQRNPPPETRGSEGDSIGYKASGHICLAHFTADQNTREDPGVLLFDFCWIYPPLAPRAQCILGHCFLQVNDSSYSSILELTHGKAFGAPVASTERRNIMIPPGDCMYAGRKRRKPIQKQLRLATTRAHNDNWKPSSANEKTNPSKRHRDRLNAELDRLANLLPFPPDVISKLDKLSVLRLAVSYLRVKSFFQAISDTTAASLSFLLRTVWSELAQTEIPKCISVSSRN</sequence>
<dbReference type="Proteomes" id="UP001460270">
    <property type="component" value="Unassembled WGS sequence"/>
</dbReference>
<dbReference type="GO" id="GO:0005634">
    <property type="term" value="C:nucleus"/>
    <property type="evidence" value="ECO:0007669"/>
    <property type="project" value="UniProtKB-SubCell"/>
</dbReference>
<keyword evidence="9" id="KW-1185">Reference proteome</keyword>
<dbReference type="InterPro" id="IPR036638">
    <property type="entry name" value="HLH_DNA-bd_sf"/>
</dbReference>
<dbReference type="PANTHER" id="PTHR10649:SF3">
    <property type="entry name" value="ARYL HYDROCARBON RECEPTOR REPRESSOR"/>
    <property type="match status" value="1"/>
</dbReference>
<comment type="caution">
    <text evidence="8">The sequence shown here is derived from an EMBL/GenBank/DDBJ whole genome shotgun (WGS) entry which is preliminary data.</text>
</comment>
<comment type="subcellular location">
    <subcellularLocation>
        <location evidence="1">Nucleus</location>
    </subcellularLocation>
</comment>
<dbReference type="PROSITE" id="PS50888">
    <property type="entry name" value="BHLH"/>
    <property type="match status" value="1"/>
</dbReference>
<dbReference type="GO" id="GO:0000976">
    <property type="term" value="F:transcription cis-regulatory region binding"/>
    <property type="evidence" value="ECO:0007669"/>
    <property type="project" value="TreeGrafter"/>
</dbReference>
<evidence type="ECO:0000313" key="8">
    <source>
        <dbReference type="EMBL" id="KAK7881246.1"/>
    </source>
</evidence>
<keyword evidence="5" id="KW-0539">Nucleus</keyword>